<name>A0A1E7F0C4_9STRA</name>
<evidence type="ECO:0000313" key="3">
    <source>
        <dbReference type="Proteomes" id="UP000095751"/>
    </source>
</evidence>
<protein>
    <submittedName>
        <fullName evidence="2">Uncharacterized protein</fullName>
    </submittedName>
</protein>
<sequence length="117" mass="12313">MSSTSASPSVIDRNSSRDGNNENGNENESGRETDATGADASDEVTIETNNVVLLRNYNNDDGDGDGDGGVIQNELVFLNHTNKKVAGGNHKVLIHSVKVCALDSSGVSFATLSNEIF</sequence>
<organism evidence="2 3">
    <name type="scientific">Fragilariopsis cylindrus CCMP1102</name>
    <dbReference type="NCBI Taxonomy" id="635003"/>
    <lineage>
        <taxon>Eukaryota</taxon>
        <taxon>Sar</taxon>
        <taxon>Stramenopiles</taxon>
        <taxon>Ochrophyta</taxon>
        <taxon>Bacillariophyta</taxon>
        <taxon>Bacillariophyceae</taxon>
        <taxon>Bacillariophycidae</taxon>
        <taxon>Bacillariales</taxon>
        <taxon>Bacillariaceae</taxon>
        <taxon>Fragilariopsis</taxon>
    </lineage>
</organism>
<evidence type="ECO:0000313" key="2">
    <source>
        <dbReference type="EMBL" id="OEU11587.1"/>
    </source>
</evidence>
<dbReference type="KEGG" id="fcy:FRACYDRAFT_244704"/>
<dbReference type="Proteomes" id="UP000095751">
    <property type="component" value="Unassembled WGS sequence"/>
</dbReference>
<dbReference type="InParanoid" id="A0A1E7F0C4"/>
<feature type="region of interest" description="Disordered" evidence="1">
    <location>
        <begin position="1"/>
        <end position="45"/>
    </location>
</feature>
<proteinExistence type="predicted"/>
<gene>
    <name evidence="2" type="ORF">FRACYDRAFT_244704</name>
</gene>
<dbReference type="EMBL" id="KV784366">
    <property type="protein sequence ID" value="OEU11587.1"/>
    <property type="molecule type" value="Genomic_DNA"/>
</dbReference>
<keyword evidence="3" id="KW-1185">Reference proteome</keyword>
<accession>A0A1E7F0C4</accession>
<reference evidence="2 3" key="1">
    <citation type="submission" date="2016-09" db="EMBL/GenBank/DDBJ databases">
        <title>Extensive genetic diversity and differential bi-allelic expression allows diatom success in the polar Southern Ocean.</title>
        <authorList>
            <consortium name="DOE Joint Genome Institute"/>
            <person name="Mock T."/>
            <person name="Otillar R.P."/>
            <person name="Strauss J."/>
            <person name="Dupont C."/>
            <person name="Frickenhaus S."/>
            <person name="Maumus F."/>
            <person name="Mcmullan M."/>
            <person name="Sanges R."/>
            <person name="Schmutz J."/>
            <person name="Toseland A."/>
            <person name="Valas R."/>
            <person name="Veluchamy A."/>
            <person name="Ward B.J."/>
            <person name="Allen A."/>
            <person name="Barry K."/>
            <person name="Falciatore A."/>
            <person name="Ferrante M."/>
            <person name="Fortunato A.E."/>
            <person name="Gloeckner G."/>
            <person name="Gruber A."/>
            <person name="Hipkin R."/>
            <person name="Janech M."/>
            <person name="Kroth P."/>
            <person name="Leese F."/>
            <person name="Lindquist E."/>
            <person name="Lyon B.R."/>
            <person name="Martin J."/>
            <person name="Mayer C."/>
            <person name="Parker M."/>
            <person name="Quesneville H."/>
            <person name="Raymond J."/>
            <person name="Uhlig C."/>
            <person name="Valentin K.U."/>
            <person name="Worden A.Z."/>
            <person name="Armbrust E.V."/>
            <person name="Bowler C."/>
            <person name="Green B."/>
            <person name="Moulton V."/>
            <person name="Van Oosterhout C."/>
            <person name="Grigoriev I."/>
        </authorList>
    </citation>
    <scope>NUCLEOTIDE SEQUENCE [LARGE SCALE GENOMIC DNA]</scope>
    <source>
        <strain evidence="2 3">CCMP1102</strain>
    </source>
</reference>
<evidence type="ECO:0000256" key="1">
    <source>
        <dbReference type="SAM" id="MobiDB-lite"/>
    </source>
</evidence>
<dbReference type="AlphaFoldDB" id="A0A1E7F0C4"/>